<keyword evidence="3" id="KW-1185">Reference proteome</keyword>
<name>A0ABP3GCU5_9ACTN</name>
<accession>A0ABP3GCU5</accession>
<gene>
    <name evidence="2" type="ORF">GCM10010319_15990</name>
</gene>
<sequence length="121" mass="12746">MITLGRSDSLRGDVEEPVRTGLLGEYGSRSGASRACAPEPAAACGAVLGVRIGAPPPAHLVVGLSDAMELRSLHESIRFAMRSGRPSCGGEFPRFSRSGGRNRSSVVRGSRQARPVNRPHP</sequence>
<evidence type="ECO:0000256" key="1">
    <source>
        <dbReference type="SAM" id="MobiDB-lite"/>
    </source>
</evidence>
<proteinExistence type="predicted"/>
<organism evidence="2 3">
    <name type="scientific">Streptomyces blastmyceticus</name>
    <dbReference type="NCBI Taxonomy" id="68180"/>
    <lineage>
        <taxon>Bacteria</taxon>
        <taxon>Bacillati</taxon>
        <taxon>Actinomycetota</taxon>
        <taxon>Actinomycetes</taxon>
        <taxon>Kitasatosporales</taxon>
        <taxon>Streptomycetaceae</taxon>
        <taxon>Streptomyces</taxon>
    </lineage>
</organism>
<comment type="caution">
    <text evidence="2">The sequence shown here is derived from an EMBL/GenBank/DDBJ whole genome shotgun (WGS) entry which is preliminary data.</text>
</comment>
<feature type="region of interest" description="Disordered" evidence="1">
    <location>
        <begin position="88"/>
        <end position="121"/>
    </location>
</feature>
<reference evidence="3" key="1">
    <citation type="journal article" date="2019" name="Int. J. Syst. Evol. Microbiol.">
        <title>The Global Catalogue of Microorganisms (GCM) 10K type strain sequencing project: providing services to taxonomists for standard genome sequencing and annotation.</title>
        <authorList>
            <consortium name="The Broad Institute Genomics Platform"/>
            <consortium name="The Broad Institute Genome Sequencing Center for Infectious Disease"/>
            <person name="Wu L."/>
            <person name="Ma J."/>
        </authorList>
    </citation>
    <scope>NUCLEOTIDE SEQUENCE [LARGE SCALE GENOMIC DNA]</scope>
    <source>
        <strain evidence="3">JCM 4565</strain>
    </source>
</reference>
<dbReference type="Proteomes" id="UP001500063">
    <property type="component" value="Unassembled WGS sequence"/>
</dbReference>
<protein>
    <submittedName>
        <fullName evidence="2">Uncharacterized protein</fullName>
    </submittedName>
</protein>
<evidence type="ECO:0000313" key="2">
    <source>
        <dbReference type="EMBL" id="GAA0340676.1"/>
    </source>
</evidence>
<evidence type="ECO:0000313" key="3">
    <source>
        <dbReference type="Proteomes" id="UP001500063"/>
    </source>
</evidence>
<feature type="compositionally biased region" description="Low complexity" evidence="1">
    <location>
        <begin position="96"/>
        <end position="110"/>
    </location>
</feature>
<dbReference type="EMBL" id="BAAABW010000008">
    <property type="protein sequence ID" value="GAA0340676.1"/>
    <property type="molecule type" value="Genomic_DNA"/>
</dbReference>